<reference evidence="1 3" key="1">
    <citation type="journal article" date="2014" name="Nat. Genet.">
        <title>Genome and transcriptome of the porcine whipworm Trichuris suis.</title>
        <authorList>
            <person name="Jex A.R."/>
            <person name="Nejsum P."/>
            <person name="Schwarz E.M."/>
            <person name="Hu L."/>
            <person name="Young N.D."/>
            <person name="Hall R.S."/>
            <person name="Korhonen P.K."/>
            <person name="Liao S."/>
            <person name="Thamsborg S."/>
            <person name="Xia J."/>
            <person name="Xu P."/>
            <person name="Wang S."/>
            <person name="Scheerlinck J.P."/>
            <person name="Hofmann A."/>
            <person name="Sternberg P.W."/>
            <person name="Wang J."/>
            <person name="Gasser R.B."/>
        </authorList>
    </citation>
    <scope>NUCLEOTIDE SEQUENCE [LARGE SCALE GENOMIC DNA]</scope>
    <source>
        <strain evidence="2">DCEP-RM93F</strain>
        <strain evidence="1">DCEP-RM93M</strain>
    </source>
</reference>
<dbReference type="EMBL" id="KL367590">
    <property type="protein sequence ID" value="KFD62679.1"/>
    <property type="molecule type" value="Genomic_DNA"/>
</dbReference>
<gene>
    <name evidence="1" type="ORF">M513_03789</name>
    <name evidence="2" type="ORF">M514_03789</name>
</gene>
<dbReference type="Proteomes" id="UP000030758">
    <property type="component" value="Unassembled WGS sequence"/>
</dbReference>
<protein>
    <submittedName>
        <fullName evidence="1">Uncharacterized protein</fullName>
    </submittedName>
</protein>
<dbReference type="EMBL" id="KL363200">
    <property type="protein sequence ID" value="KFD55449.1"/>
    <property type="molecule type" value="Genomic_DNA"/>
</dbReference>
<dbReference type="Proteomes" id="UP000030764">
    <property type="component" value="Unassembled WGS sequence"/>
</dbReference>
<sequence>MSSAKLARRTFIAPYNSCCEIPLYKGGIVILEKVLKYEDKRRVRSESEWSRDIPSFTNWSHNAMVPLGAVSLTWYNVAMYSIMSFSELPPLQNCSKRSSSSCSLFSCCVIMHQAYPSES</sequence>
<name>A0A085ME03_9BILA</name>
<dbReference type="AlphaFoldDB" id="A0A085ME03"/>
<organism evidence="1 3">
    <name type="scientific">Trichuris suis</name>
    <name type="common">pig whipworm</name>
    <dbReference type="NCBI Taxonomy" id="68888"/>
    <lineage>
        <taxon>Eukaryota</taxon>
        <taxon>Metazoa</taxon>
        <taxon>Ecdysozoa</taxon>
        <taxon>Nematoda</taxon>
        <taxon>Enoplea</taxon>
        <taxon>Dorylaimia</taxon>
        <taxon>Trichinellida</taxon>
        <taxon>Trichuridae</taxon>
        <taxon>Trichuris</taxon>
    </lineage>
</organism>
<keyword evidence="3" id="KW-1185">Reference proteome</keyword>
<proteinExistence type="predicted"/>
<evidence type="ECO:0000313" key="2">
    <source>
        <dbReference type="EMBL" id="KFD62679.1"/>
    </source>
</evidence>
<accession>A0A085ME03</accession>
<evidence type="ECO:0000313" key="1">
    <source>
        <dbReference type="EMBL" id="KFD55449.1"/>
    </source>
</evidence>
<evidence type="ECO:0000313" key="3">
    <source>
        <dbReference type="Proteomes" id="UP000030764"/>
    </source>
</evidence>